<dbReference type="OrthoDB" id="3328101at2"/>
<proteinExistence type="predicted"/>
<dbReference type="GO" id="GO:0051607">
    <property type="term" value="P:defense response to virus"/>
    <property type="evidence" value="ECO:0007669"/>
    <property type="project" value="UniProtKB-KW"/>
</dbReference>
<dbReference type="Pfam" id="PF18134">
    <property type="entry name" value="AGS_C"/>
    <property type="match status" value="1"/>
</dbReference>
<name>A0A0F0KLK5_9MICO</name>
<evidence type="ECO:0000256" key="1">
    <source>
        <dbReference type="ARBA" id="ARBA00023118"/>
    </source>
</evidence>
<dbReference type="GO" id="GO:0016779">
    <property type="term" value="F:nucleotidyltransferase activity"/>
    <property type="evidence" value="ECO:0007669"/>
    <property type="project" value="InterPro"/>
</dbReference>
<reference evidence="3 4" key="1">
    <citation type="submission" date="2015-02" db="EMBL/GenBank/DDBJ databases">
        <title>Draft genome sequences of ten Microbacterium spp. with emphasis on heavy metal contaminated environments.</title>
        <authorList>
            <person name="Corretto E."/>
        </authorList>
    </citation>
    <scope>NUCLEOTIDE SEQUENCE [LARGE SCALE GENOMIC DNA]</scope>
    <source>
        <strain evidence="3 4">BEL163</strain>
    </source>
</reference>
<accession>A0A0F0KLK5</accession>
<dbReference type="Proteomes" id="UP000033725">
    <property type="component" value="Unassembled WGS sequence"/>
</dbReference>
<keyword evidence="1" id="KW-0051">Antiviral defense</keyword>
<dbReference type="InterPro" id="IPR006116">
    <property type="entry name" value="NT_2-5OAS_ClassI-CCAase"/>
</dbReference>
<protein>
    <recommendedName>
        <fullName evidence="2">Adenylyl/Guanylyl and SMODS C-terminal sensor domain-containing protein</fullName>
    </recommendedName>
</protein>
<dbReference type="CDD" id="cd05400">
    <property type="entry name" value="NT_2-5OAS_ClassI-CCAase"/>
    <property type="match status" value="1"/>
</dbReference>
<feature type="domain" description="Adenylyl/Guanylyl and SMODS C-terminal sensor" evidence="2">
    <location>
        <begin position="301"/>
        <end position="427"/>
    </location>
</feature>
<evidence type="ECO:0000313" key="3">
    <source>
        <dbReference type="EMBL" id="KJL21314.1"/>
    </source>
</evidence>
<dbReference type="AlphaFoldDB" id="A0A0F0KLK5"/>
<dbReference type="InterPro" id="IPR040511">
    <property type="entry name" value="AGS_C"/>
</dbReference>
<dbReference type="SUPFAM" id="SSF81301">
    <property type="entry name" value="Nucleotidyltransferase"/>
    <property type="match status" value="1"/>
</dbReference>
<organism evidence="3 4">
    <name type="scientific">Microbacterium oxydans</name>
    <dbReference type="NCBI Taxonomy" id="82380"/>
    <lineage>
        <taxon>Bacteria</taxon>
        <taxon>Bacillati</taxon>
        <taxon>Actinomycetota</taxon>
        <taxon>Actinomycetes</taxon>
        <taxon>Micrococcales</taxon>
        <taxon>Microbacteriaceae</taxon>
        <taxon>Microbacterium</taxon>
    </lineage>
</organism>
<gene>
    <name evidence="3" type="ORF">RN51_02329</name>
</gene>
<dbReference type="EMBL" id="JYIV01000027">
    <property type="protein sequence ID" value="KJL21314.1"/>
    <property type="molecule type" value="Genomic_DNA"/>
</dbReference>
<dbReference type="InterPro" id="IPR043519">
    <property type="entry name" value="NT_sf"/>
</dbReference>
<sequence length="432" mass="48417">MSQTGDIFDGLLTNLRVNTAESIADRRDEVTKALNSEFRSLTGSTANKLMVGSYGRWTAIKGISDLDLLYILPSSLRASYEEEGGPLKALRRARAAIQKRYPTTTVGVDRLVVVVEFSNFTFEVQPVFENEDGSFDYPDTYSDSWKMTKPRDEISAISEEDSATSGNLRRLCKLARAWRNKQGVVMGGLLVDTLAYNFLTSTTEHRSGTSESYGEMMRDFLLYLADQVDHDFYLALGSRQRVRVKKRFQKKAASGAELCTEAVDAAGQKNEYKKWRAVFGKSVPAVVAGGENALAARSFNDTEEFIEDTHPVDIRFSVEISCTVTQDGFRPTSLNSFLNLFSLLPAKKQLTFAIDNIDVPGSYEVRWKVLNRGAEAERRDHVRGEIIRPTHGTERREVTSFRGNHYVECYVIQRNVVVARGHIDIPIAAESS</sequence>
<dbReference type="Gene3D" id="3.30.460.10">
    <property type="entry name" value="Beta Polymerase, domain 2"/>
    <property type="match status" value="1"/>
</dbReference>
<dbReference type="RefSeq" id="WP_045264191.1">
    <property type="nucleotide sequence ID" value="NZ_JAPWHQ010000001.1"/>
</dbReference>
<evidence type="ECO:0000259" key="2">
    <source>
        <dbReference type="Pfam" id="PF18134"/>
    </source>
</evidence>
<evidence type="ECO:0000313" key="4">
    <source>
        <dbReference type="Proteomes" id="UP000033725"/>
    </source>
</evidence>
<dbReference type="PATRIC" id="fig|82380.10.peg.2343"/>
<comment type="caution">
    <text evidence="3">The sequence shown here is derived from an EMBL/GenBank/DDBJ whole genome shotgun (WGS) entry which is preliminary data.</text>
</comment>
<dbReference type="Pfam" id="PF18144">
    <property type="entry name" value="SMODS"/>
    <property type="match status" value="1"/>
</dbReference>